<evidence type="ECO:0000313" key="1">
    <source>
        <dbReference type="EMBL" id="CAA9482627.1"/>
    </source>
</evidence>
<sequence length="169" mass="18479">MTETIEVQERGRTIAYSFDDMMKYHGPGSPGGVAVAFKVLQRAFELLSPDGPPPRREIAVRTAFGGPGARDGFEAVTRAVSGERFAVDPDLARPQRGRVLERFVFEVSLGGRPVTLLLREGFVTEEFIDLARKDGRSDQEEAHLDVLKAKLAERVMGAGASDLYDLADA</sequence>
<organism evidence="1">
    <name type="scientific">uncultured Solirubrobacteraceae bacterium</name>
    <dbReference type="NCBI Taxonomy" id="1162706"/>
    <lineage>
        <taxon>Bacteria</taxon>
        <taxon>Bacillati</taxon>
        <taxon>Actinomycetota</taxon>
        <taxon>Thermoleophilia</taxon>
        <taxon>Solirubrobacterales</taxon>
        <taxon>Solirubrobacteraceae</taxon>
        <taxon>environmental samples</taxon>
    </lineage>
</organism>
<gene>
    <name evidence="1" type="ORF">AVDCRST_MAG67-975</name>
</gene>
<name>A0A6J4S1K5_9ACTN</name>
<proteinExistence type="predicted"/>
<protein>
    <submittedName>
        <fullName evidence="1">Uncharacterized protein</fullName>
    </submittedName>
</protein>
<accession>A0A6J4S1K5</accession>
<dbReference type="EMBL" id="CADCVQ010000049">
    <property type="protein sequence ID" value="CAA9482627.1"/>
    <property type="molecule type" value="Genomic_DNA"/>
</dbReference>
<dbReference type="AlphaFoldDB" id="A0A6J4S1K5"/>
<reference evidence="1" key="1">
    <citation type="submission" date="2020-02" db="EMBL/GenBank/DDBJ databases">
        <authorList>
            <person name="Meier V. D."/>
        </authorList>
    </citation>
    <scope>NUCLEOTIDE SEQUENCE</scope>
    <source>
        <strain evidence="1">AVDCRST_MAG67</strain>
    </source>
</reference>